<evidence type="ECO:0000256" key="3">
    <source>
        <dbReference type="ARBA" id="ARBA00022801"/>
    </source>
</evidence>
<dbReference type="InterPro" id="IPR023828">
    <property type="entry name" value="Peptidase_S8_Ser-AS"/>
</dbReference>
<feature type="signal peptide" evidence="6">
    <location>
        <begin position="1"/>
        <end position="26"/>
    </location>
</feature>
<keyword evidence="4 5" id="KW-0720">Serine protease</keyword>
<dbReference type="InterPro" id="IPR000209">
    <property type="entry name" value="Peptidase_S8/S53_dom"/>
</dbReference>
<feature type="domain" description="Peptidase S8/S53" evidence="7">
    <location>
        <begin position="62"/>
        <end position="316"/>
    </location>
</feature>
<dbReference type="RefSeq" id="WP_353864879.1">
    <property type="nucleotide sequence ID" value="NZ_CP088295.1"/>
</dbReference>
<sequence length="340" mass="35337">MGCLPIIRCAIATALLALFAAAPATAAPLTPDDPRFGEQWFYTANTGLDAPDAWGTRTSCGTVAILDTGADLDHPDLVQNLWVNTGEIPDNNKDDDKNGYVDDVNGVDIRNGGAPVDTNGHGTHVAGLVGARGNNATGVTGVCWTAKLMIVKFMSVFGRGQPDDAADGIRYAVKEGARIINASFGTTSQNDKLKDAIEYAKSKGALVVVAAGNDGKNIDKTPLYPASWTDANILAVAATTEGGGLASFSNYGKTAVDVAAPGDDILSTYLRNGYQTLDGTSMASPITAGVAAMVRQQNPKLSYKSIKDIVRKQADKPSSLSGKTVYGGRANLRRALAAAG</sequence>
<organism evidence="8 9">
    <name type="scientific">Svornostia abyssi</name>
    <dbReference type="NCBI Taxonomy" id="2898438"/>
    <lineage>
        <taxon>Bacteria</taxon>
        <taxon>Bacillati</taxon>
        <taxon>Actinomycetota</taxon>
        <taxon>Thermoleophilia</taxon>
        <taxon>Solirubrobacterales</taxon>
        <taxon>Baekduiaceae</taxon>
        <taxon>Svornostia</taxon>
    </lineage>
</organism>
<evidence type="ECO:0000313" key="9">
    <source>
        <dbReference type="Proteomes" id="UP001058860"/>
    </source>
</evidence>
<dbReference type="PRINTS" id="PR00723">
    <property type="entry name" value="SUBTILISIN"/>
</dbReference>
<dbReference type="InterPro" id="IPR036852">
    <property type="entry name" value="Peptidase_S8/S53_dom_sf"/>
</dbReference>
<protein>
    <submittedName>
        <fullName evidence="8">S8 family serine peptidase</fullName>
    </submittedName>
</protein>
<dbReference type="SUPFAM" id="SSF52743">
    <property type="entry name" value="Subtilisin-like"/>
    <property type="match status" value="1"/>
</dbReference>
<dbReference type="InterPro" id="IPR051048">
    <property type="entry name" value="Peptidase_S8/S53_subtilisin"/>
</dbReference>
<keyword evidence="6" id="KW-0732">Signal</keyword>
<evidence type="ECO:0000256" key="6">
    <source>
        <dbReference type="SAM" id="SignalP"/>
    </source>
</evidence>
<evidence type="ECO:0000256" key="5">
    <source>
        <dbReference type="PROSITE-ProRule" id="PRU01240"/>
    </source>
</evidence>
<dbReference type="Proteomes" id="UP001058860">
    <property type="component" value="Chromosome"/>
</dbReference>
<dbReference type="Gene3D" id="3.40.50.200">
    <property type="entry name" value="Peptidase S8/S53 domain"/>
    <property type="match status" value="1"/>
</dbReference>
<evidence type="ECO:0000256" key="4">
    <source>
        <dbReference type="ARBA" id="ARBA00022825"/>
    </source>
</evidence>
<dbReference type="PROSITE" id="PS00137">
    <property type="entry name" value="SUBTILASE_HIS"/>
    <property type="match status" value="1"/>
</dbReference>
<dbReference type="InterPro" id="IPR015500">
    <property type="entry name" value="Peptidase_S8_subtilisin-rel"/>
</dbReference>
<dbReference type="Pfam" id="PF00082">
    <property type="entry name" value="Peptidase_S8"/>
    <property type="match status" value="1"/>
</dbReference>
<keyword evidence="9" id="KW-1185">Reference proteome</keyword>
<accession>A0ABY5PIG1</accession>
<dbReference type="CDD" id="cd07473">
    <property type="entry name" value="Peptidases_S8_Subtilisin_like"/>
    <property type="match status" value="1"/>
</dbReference>
<feature type="active site" description="Charge relay system" evidence="5">
    <location>
        <position position="121"/>
    </location>
</feature>
<dbReference type="PROSITE" id="PS00138">
    <property type="entry name" value="SUBTILASE_SER"/>
    <property type="match status" value="1"/>
</dbReference>
<keyword evidence="2 5" id="KW-0645">Protease</keyword>
<dbReference type="PROSITE" id="PS51892">
    <property type="entry name" value="SUBTILASE"/>
    <property type="match status" value="1"/>
</dbReference>
<dbReference type="InterPro" id="IPR022398">
    <property type="entry name" value="Peptidase_S8_His-AS"/>
</dbReference>
<proteinExistence type="inferred from homology"/>
<gene>
    <name evidence="8" type="ORF">LRS13_02345</name>
</gene>
<feature type="active site" description="Charge relay system" evidence="5">
    <location>
        <position position="67"/>
    </location>
</feature>
<dbReference type="InterPro" id="IPR034204">
    <property type="entry name" value="PfSUB1-like_cat_dom"/>
</dbReference>
<evidence type="ECO:0000256" key="2">
    <source>
        <dbReference type="ARBA" id="ARBA00022670"/>
    </source>
</evidence>
<evidence type="ECO:0000259" key="7">
    <source>
        <dbReference type="Pfam" id="PF00082"/>
    </source>
</evidence>
<feature type="chain" id="PRO_5046879819" evidence="6">
    <location>
        <begin position="27"/>
        <end position="340"/>
    </location>
</feature>
<evidence type="ECO:0000313" key="8">
    <source>
        <dbReference type="EMBL" id="UUY04391.1"/>
    </source>
</evidence>
<feature type="active site" description="Charge relay system" evidence="5">
    <location>
        <position position="281"/>
    </location>
</feature>
<dbReference type="PANTHER" id="PTHR43399:SF4">
    <property type="entry name" value="CELL WALL-ASSOCIATED PROTEASE"/>
    <property type="match status" value="1"/>
</dbReference>
<keyword evidence="3 5" id="KW-0378">Hydrolase</keyword>
<dbReference type="EMBL" id="CP088295">
    <property type="protein sequence ID" value="UUY04391.1"/>
    <property type="molecule type" value="Genomic_DNA"/>
</dbReference>
<evidence type="ECO:0000256" key="1">
    <source>
        <dbReference type="ARBA" id="ARBA00011073"/>
    </source>
</evidence>
<name>A0ABY5PIG1_9ACTN</name>
<dbReference type="PANTHER" id="PTHR43399">
    <property type="entry name" value="SUBTILISIN-RELATED"/>
    <property type="match status" value="1"/>
</dbReference>
<reference evidence="9" key="1">
    <citation type="submission" date="2021-11" db="EMBL/GenBank/DDBJ databases">
        <title>Cultivation dependent microbiological survey of springs from the worlds oldest radium mine currently devoted to the extraction of radon-saturated water.</title>
        <authorList>
            <person name="Kapinusova G."/>
            <person name="Smrhova T."/>
            <person name="Strejcek M."/>
            <person name="Suman J."/>
            <person name="Jani K."/>
            <person name="Pajer P."/>
            <person name="Uhlik O."/>
        </authorList>
    </citation>
    <scope>NUCLEOTIDE SEQUENCE [LARGE SCALE GENOMIC DNA]</scope>
    <source>
        <strain evidence="9">J379</strain>
    </source>
</reference>
<comment type="similarity">
    <text evidence="1 5">Belongs to the peptidase S8 family.</text>
</comment>